<keyword evidence="3 8" id="KW-0863">Zinc-finger</keyword>
<evidence type="ECO:0000256" key="3">
    <source>
        <dbReference type="ARBA" id="ARBA00022771"/>
    </source>
</evidence>
<dbReference type="GO" id="GO:0048188">
    <property type="term" value="C:Set1C/COMPASS complex"/>
    <property type="evidence" value="ECO:0007669"/>
    <property type="project" value="InterPro"/>
</dbReference>
<dbReference type="AlphaFoldDB" id="A0AAV2REM2"/>
<dbReference type="Pfam" id="PF00628">
    <property type="entry name" value="PHD"/>
    <property type="match status" value="1"/>
</dbReference>
<keyword evidence="2" id="KW-0479">Metal-binding</keyword>
<dbReference type="PANTHER" id="PTHR46174:SF1">
    <property type="entry name" value="CXXC-TYPE ZINC FINGER PROTEIN 1"/>
    <property type="match status" value="1"/>
</dbReference>
<dbReference type="CDD" id="cd15552">
    <property type="entry name" value="PHD_PHF3_like"/>
    <property type="match status" value="1"/>
</dbReference>
<evidence type="ECO:0000256" key="4">
    <source>
        <dbReference type="ARBA" id="ARBA00022833"/>
    </source>
</evidence>
<evidence type="ECO:0000256" key="7">
    <source>
        <dbReference type="ARBA" id="ARBA00023242"/>
    </source>
</evidence>
<evidence type="ECO:0000256" key="6">
    <source>
        <dbReference type="ARBA" id="ARBA00023163"/>
    </source>
</evidence>
<dbReference type="GO" id="GO:0045893">
    <property type="term" value="P:positive regulation of DNA-templated transcription"/>
    <property type="evidence" value="ECO:0007669"/>
    <property type="project" value="TreeGrafter"/>
</dbReference>
<feature type="non-terminal residue" evidence="11">
    <location>
        <position position="1002"/>
    </location>
</feature>
<evidence type="ECO:0000256" key="2">
    <source>
        <dbReference type="ARBA" id="ARBA00022723"/>
    </source>
</evidence>
<keyword evidence="4" id="KW-0862">Zinc</keyword>
<feature type="region of interest" description="Disordered" evidence="9">
    <location>
        <begin position="655"/>
        <end position="680"/>
    </location>
</feature>
<evidence type="ECO:0000313" key="12">
    <source>
        <dbReference type="Proteomes" id="UP001497623"/>
    </source>
</evidence>
<feature type="compositionally biased region" description="Acidic residues" evidence="9">
    <location>
        <begin position="722"/>
        <end position="747"/>
    </location>
</feature>
<evidence type="ECO:0000256" key="9">
    <source>
        <dbReference type="SAM" id="MobiDB-lite"/>
    </source>
</evidence>
<dbReference type="PROSITE" id="PS01359">
    <property type="entry name" value="ZF_PHD_1"/>
    <property type="match status" value="1"/>
</dbReference>
<dbReference type="EMBL" id="CAXKWB010020093">
    <property type="protein sequence ID" value="CAL4122411.1"/>
    <property type="molecule type" value="Genomic_DNA"/>
</dbReference>
<dbReference type="Proteomes" id="UP001497623">
    <property type="component" value="Unassembled WGS sequence"/>
</dbReference>
<dbReference type="Gene3D" id="3.30.40.10">
    <property type="entry name" value="Zinc/RING finger domain, C3HC4 (zinc finger)"/>
    <property type="match status" value="1"/>
</dbReference>
<accession>A0AAV2REM2</accession>
<dbReference type="InterPro" id="IPR013083">
    <property type="entry name" value="Znf_RING/FYVE/PHD"/>
</dbReference>
<keyword evidence="5" id="KW-0805">Transcription regulation</keyword>
<dbReference type="SMART" id="SM00592">
    <property type="entry name" value="BRK"/>
    <property type="match status" value="1"/>
</dbReference>
<keyword evidence="12" id="KW-1185">Reference proteome</keyword>
<feature type="region of interest" description="Disordered" evidence="9">
    <location>
        <begin position="848"/>
        <end position="869"/>
    </location>
</feature>
<comment type="caution">
    <text evidence="11">The sequence shown here is derived from an EMBL/GenBank/DDBJ whole genome shotgun (WGS) entry which is preliminary data.</text>
</comment>
<feature type="region of interest" description="Disordered" evidence="9">
    <location>
        <begin position="334"/>
        <end position="357"/>
    </location>
</feature>
<dbReference type="SUPFAM" id="SSF57903">
    <property type="entry name" value="FYVE/PHD zinc finger"/>
    <property type="match status" value="1"/>
</dbReference>
<feature type="region of interest" description="Disordered" evidence="9">
    <location>
        <begin position="456"/>
        <end position="479"/>
    </location>
</feature>
<dbReference type="Pfam" id="PF07533">
    <property type="entry name" value="BRK"/>
    <property type="match status" value="1"/>
</dbReference>
<reference evidence="11 12" key="1">
    <citation type="submission" date="2024-05" db="EMBL/GenBank/DDBJ databases">
        <authorList>
            <person name="Wallberg A."/>
        </authorList>
    </citation>
    <scope>NUCLEOTIDE SEQUENCE [LARGE SCALE GENOMIC DNA]</scope>
</reference>
<keyword evidence="7" id="KW-0539">Nucleus</keyword>
<proteinExistence type="predicted"/>
<dbReference type="InterPro" id="IPR006576">
    <property type="entry name" value="BRK_domain"/>
</dbReference>
<dbReference type="GO" id="GO:0008270">
    <property type="term" value="F:zinc ion binding"/>
    <property type="evidence" value="ECO:0007669"/>
    <property type="project" value="UniProtKB-KW"/>
</dbReference>
<comment type="subcellular location">
    <subcellularLocation>
        <location evidence="1">Nucleus</location>
    </subcellularLocation>
</comment>
<evidence type="ECO:0000256" key="8">
    <source>
        <dbReference type="PROSITE-ProRule" id="PRU00146"/>
    </source>
</evidence>
<feature type="compositionally biased region" description="Basic residues" evidence="9">
    <location>
        <begin position="172"/>
        <end position="183"/>
    </location>
</feature>
<evidence type="ECO:0000256" key="1">
    <source>
        <dbReference type="ARBA" id="ARBA00004123"/>
    </source>
</evidence>
<dbReference type="InterPro" id="IPR011011">
    <property type="entry name" value="Znf_FYVE_PHD"/>
</dbReference>
<gene>
    <name evidence="11" type="ORF">MNOR_LOCUS23133</name>
</gene>
<dbReference type="Gene3D" id="3.40.5.120">
    <property type="match status" value="1"/>
</dbReference>
<dbReference type="InterPro" id="IPR019786">
    <property type="entry name" value="Zinc_finger_PHD-type_CS"/>
</dbReference>
<feature type="compositionally biased region" description="Low complexity" evidence="9">
    <location>
        <begin position="856"/>
        <end position="868"/>
    </location>
</feature>
<feature type="region of interest" description="Disordered" evidence="9">
    <location>
        <begin position="152"/>
        <end position="191"/>
    </location>
</feature>
<dbReference type="PROSITE" id="PS50016">
    <property type="entry name" value="ZF_PHD_2"/>
    <property type="match status" value="1"/>
</dbReference>
<feature type="compositionally biased region" description="Polar residues" evidence="9">
    <location>
        <begin position="456"/>
        <end position="465"/>
    </location>
</feature>
<feature type="compositionally biased region" description="Basic and acidic residues" evidence="9">
    <location>
        <begin position="338"/>
        <end position="357"/>
    </location>
</feature>
<feature type="compositionally biased region" description="Polar residues" evidence="9">
    <location>
        <begin position="668"/>
        <end position="680"/>
    </location>
</feature>
<feature type="compositionally biased region" description="Basic and acidic residues" evidence="9">
    <location>
        <begin position="294"/>
        <end position="310"/>
    </location>
</feature>
<feature type="region of interest" description="Disordered" evidence="9">
    <location>
        <begin position="205"/>
        <end position="313"/>
    </location>
</feature>
<keyword evidence="6" id="KW-0804">Transcription</keyword>
<evidence type="ECO:0000313" key="11">
    <source>
        <dbReference type="EMBL" id="CAL4122411.1"/>
    </source>
</evidence>
<sequence>MSSSFVKDCSDVSAGGNTNYIIIVDSETGNVALDGDSIQNLLGKIYSSNLKNQHVYDSVSAVLSIVVGVGADALFLDLPSDLGDGSSENYAELPLDADAFQRLESVLESEEAREILGEPLLNMVTDHDNLESLDQLLDPNILAGDSLNENVNEGDSITKKGSEASGVNNTKVARRSQPMRRSQRQQDIATKEEVEKILAENQRLFKEEKDNMKQKNLPTQKNEHEEEAENEEKIENERIEENTESREEQPSIRRTRGLGLGQDSDMRSEEVPSNVVANPRGGRGRSRGSVKNTLLEKKVEAEPSVTKDRPLGGAKNNAKLMEIEEEPIVARGRVTRRNKIEKEGDEKQNKTDKEENEKPAIFVRLEKGRGVNNKEVMLPVVEQTGRGKGRGRVKKADILVKPVMKNQKVIDEKIGVVELKDIAEEKFKQDENEEVKMSEGKICETNILLTSKSLPELKSNNSSQDIAKEDGKVHSSQLKRANNHKTSEILTETEEVEHEKVSKEECDDTVYKKEENVRNLEDKEEKKEIISLSKDNRKDMAEETVKEGICEENIIENKEKLQAIEEDSEDDISKEVENIKKNNDQPSTRSRVLQVKNITEVKQVVMLNSVTSLRSERGIRAEPLVKIIPPIIPPPEEKSEKERRKTVKNIVQLTNKTSLPPKREPQKRATTTLKAQTSPVRSVVVNPTVEESPSTVRRSGRAIKKKTFGDEMVTFDDKDVIDVEDEADLKDSEEESTEEEEEDDEDPERLWCICQKPHNNRFMICCDKCEDWFHGSCVGITKAMGQQMENESQEWVCPKCKKAERALKGPLAYPTKVSVSELSPGKIKEEKIAKPTDTKPNIIQKGEVKAKKEENTSSTLTTTGTPGKSEPRVLVYEKMTGKVLTGSMAPTLDHLKVWLKEHPDYAVLQPGMMGKTVSSVTKTGGTAIKLMDGSASKTGTAIKLMDGSASKTTNMKVSPTGPSQVKAVAAAAPSQTVSNLPSSRTITTTDVDSTAIADQHIH</sequence>
<feature type="region of interest" description="Disordered" evidence="9">
    <location>
        <begin position="717"/>
        <end position="747"/>
    </location>
</feature>
<dbReference type="SMART" id="SM00249">
    <property type="entry name" value="PHD"/>
    <property type="match status" value="1"/>
</dbReference>
<feature type="compositionally biased region" description="Basic and acidic residues" evidence="9">
    <location>
        <begin position="231"/>
        <end position="251"/>
    </location>
</feature>
<dbReference type="SUPFAM" id="SSF160481">
    <property type="entry name" value="BRK domain-like"/>
    <property type="match status" value="1"/>
</dbReference>
<protein>
    <recommendedName>
        <fullName evidence="10">PHD-type domain-containing protein</fullName>
    </recommendedName>
</protein>
<feature type="domain" description="PHD-type" evidence="10">
    <location>
        <begin position="749"/>
        <end position="803"/>
    </location>
</feature>
<dbReference type="InterPro" id="IPR037259">
    <property type="entry name" value="BRK_sf"/>
</dbReference>
<name>A0AAV2REM2_MEGNR</name>
<dbReference type="PANTHER" id="PTHR46174">
    <property type="entry name" value="CXXC-TYPE ZINC FINGER PROTEIN 1"/>
    <property type="match status" value="1"/>
</dbReference>
<dbReference type="InterPro" id="IPR037869">
    <property type="entry name" value="Spp1/CFP1"/>
</dbReference>
<evidence type="ECO:0000256" key="5">
    <source>
        <dbReference type="ARBA" id="ARBA00023015"/>
    </source>
</evidence>
<evidence type="ECO:0000259" key="10">
    <source>
        <dbReference type="PROSITE" id="PS50016"/>
    </source>
</evidence>
<dbReference type="InterPro" id="IPR019787">
    <property type="entry name" value="Znf_PHD-finger"/>
</dbReference>
<dbReference type="InterPro" id="IPR001965">
    <property type="entry name" value="Znf_PHD"/>
</dbReference>
<organism evidence="11 12">
    <name type="scientific">Meganyctiphanes norvegica</name>
    <name type="common">Northern krill</name>
    <name type="synonym">Thysanopoda norvegica</name>
    <dbReference type="NCBI Taxonomy" id="48144"/>
    <lineage>
        <taxon>Eukaryota</taxon>
        <taxon>Metazoa</taxon>
        <taxon>Ecdysozoa</taxon>
        <taxon>Arthropoda</taxon>
        <taxon>Crustacea</taxon>
        <taxon>Multicrustacea</taxon>
        <taxon>Malacostraca</taxon>
        <taxon>Eumalacostraca</taxon>
        <taxon>Eucarida</taxon>
        <taxon>Euphausiacea</taxon>
        <taxon>Euphausiidae</taxon>
        <taxon>Meganyctiphanes</taxon>
    </lineage>
</organism>